<sequence>MLEILLIRPGSTTFDQEGRIKGALDIPLSEQGHRQAEALARELEEVSLDCLYVAPCESAQQSAVEIRKLNPCKQKTLDCLRNMDHGLWQGKLLADVKRLQPKVYRQFQDHPEDVCPPQGETIDGALGRIEATVAKLLKRHRKGRIGILVPQPLAAVVRYAILGGSLGDMWKCELDFGTFEALDVSDGSATSVVGLATA</sequence>
<keyword evidence="1 2" id="KW-0378">Hydrolase</keyword>
<dbReference type="InterPro" id="IPR029033">
    <property type="entry name" value="His_PPase_superfam"/>
</dbReference>
<evidence type="ECO:0000313" key="3">
    <source>
        <dbReference type="Proteomes" id="UP000318017"/>
    </source>
</evidence>
<dbReference type="GO" id="GO:0045820">
    <property type="term" value="P:negative regulation of glycolytic process"/>
    <property type="evidence" value="ECO:0007669"/>
    <property type="project" value="TreeGrafter"/>
</dbReference>
<dbReference type="EC" id="3.1.3.3" evidence="2"/>
<dbReference type="RefSeq" id="WP_145077191.1">
    <property type="nucleotide sequence ID" value="NZ_CP036298.1"/>
</dbReference>
<dbReference type="AlphaFoldDB" id="A0A518G5Q1"/>
<evidence type="ECO:0000313" key="2">
    <source>
        <dbReference type="EMBL" id="QDV23921.1"/>
    </source>
</evidence>
<dbReference type="PANTHER" id="PTHR46517:SF1">
    <property type="entry name" value="FRUCTOSE-2,6-BISPHOSPHATASE TIGAR"/>
    <property type="match status" value="1"/>
</dbReference>
<dbReference type="SUPFAM" id="SSF53254">
    <property type="entry name" value="Phosphoglycerate mutase-like"/>
    <property type="match status" value="1"/>
</dbReference>
<keyword evidence="3" id="KW-1185">Reference proteome</keyword>
<dbReference type="GO" id="GO:0005829">
    <property type="term" value="C:cytosol"/>
    <property type="evidence" value="ECO:0007669"/>
    <property type="project" value="TreeGrafter"/>
</dbReference>
<dbReference type="GO" id="GO:0043456">
    <property type="term" value="P:regulation of pentose-phosphate shunt"/>
    <property type="evidence" value="ECO:0007669"/>
    <property type="project" value="TreeGrafter"/>
</dbReference>
<dbReference type="InterPro" id="IPR013078">
    <property type="entry name" value="His_Pase_superF_clade-1"/>
</dbReference>
<dbReference type="PANTHER" id="PTHR46517">
    <property type="entry name" value="FRUCTOSE-2,6-BISPHOSPHATASE TIGAR"/>
    <property type="match status" value="1"/>
</dbReference>
<dbReference type="EMBL" id="CP036298">
    <property type="protein sequence ID" value="QDV23921.1"/>
    <property type="molecule type" value="Genomic_DNA"/>
</dbReference>
<dbReference type="GO" id="GO:0004331">
    <property type="term" value="F:fructose-2,6-bisphosphate 2-phosphatase activity"/>
    <property type="evidence" value="ECO:0007669"/>
    <property type="project" value="TreeGrafter"/>
</dbReference>
<organism evidence="2 3">
    <name type="scientific">Aureliella helgolandensis</name>
    <dbReference type="NCBI Taxonomy" id="2527968"/>
    <lineage>
        <taxon>Bacteria</taxon>
        <taxon>Pseudomonadati</taxon>
        <taxon>Planctomycetota</taxon>
        <taxon>Planctomycetia</taxon>
        <taxon>Pirellulales</taxon>
        <taxon>Pirellulaceae</taxon>
        <taxon>Aureliella</taxon>
    </lineage>
</organism>
<accession>A0A518G5Q1</accession>
<name>A0A518G5Q1_9BACT</name>
<proteinExistence type="predicted"/>
<dbReference type="Gene3D" id="3.40.50.1240">
    <property type="entry name" value="Phosphoglycerate mutase-like"/>
    <property type="match status" value="1"/>
</dbReference>
<dbReference type="CDD" id="cd07067">
    <property type="entry name" value="HP_PGM_like"/>
    <property type="match status" value="1"/>
</dbReference>
<dbReference type="Pfam" id="PF00300">
    <property type="entry name" value="His_Phos_1"/>
    <property type="match status" value="1"/>
</dbReference>
<protein>
    <submittedName>
        <fullName evidence="2">Phosphoserine phosphatase 1</fullName>
        <ecNumber evidence="2">3.1.3.3</ecNumber>
    </submittedName>
</protein>
<gene>
    <name evidence="2" type="primary">pspA_2</name>
    <name evidence="2" type="ORF">Q31a_22310</name>
</gene>
<dbReference type="InterPro" id="IPR051695">
    <property type="entry name" value="Phosphoglycerate_Mutase"/>
</dbReference>
<evidence type="ECO:0000256" key="1">
    <source>
        <dbReference type="ARBA" id="ARBA00022801"/>
    </source>
</evidence>
<dbReference type="OrthoDB" id="9781415at2"/>
<dbReference type="Proteomes" id="UP000318017">
    <property type="component" value="Chromosome"/>
</dbReference>
<reference evidence="2 3" key="1">
    <citation type="submission" date="2019-02" db="EMBL/GenBank/DDBJ databases">
        <title>Deep-cultivation of Planctomycetes and their phenomic and genomic characterization uncovers novel biology.</title>
        <authorList>
            <person name="Wiegand S."/>
            <person name="Jogler M."/>
            <person name="Boedeker C."/>
            <person name="Pinto D."/>
            <person name="Vollmers J."/>
            <person name="Rivas-Marin E."/>
            <person name="Kohn T."/>
            <person name="Peeters S.H."/>
            <person name="Heuer A."/>
            <person name="Rast P."/>
            <person name="Oberbeckmann S."/>
            <person name="Bunk B."/>
            <person name="Jeske O."/>
            <person name="Meyerdierks A."/>
            <person name="Storesund J.E."/>
            <person name="Kallscheuer N."/>
            <person name="Luecker S."/>
            <person name="Lage O.M."/>
            <person name="Pohl T."/>
            <person name="Merkel B.J."/>
            <person name="Hornburger P."/>
            <person name="Mueller R.-W."/>
            <person name="Bruemmer F."/>
            <person name="Labrenz M."/>
            <person name="Spormann A.M."/>
            <person name="Op den Camp H."/>
            <person name="Overmann J."/>
            <person name="Amann R."/>
            <person name="Jetten M.S.M."/>
            <person name="Mascher T."/>
            <person name="Medema M.H."/>
            <person name="Devos D.P."/>
            <person name="Kaster A.-K."/>
            <person name="Ovreas L."/>
            <person name="Rohde M."/>
            <person name="Galperin M.Y."/>
            <person name="Jogler C."/>
        </authorList>
    </citation>
    <scope>NUCLEOTIDE SEQUENCE [LARGE SCALE GENOMIC DNA]</scope>
    <source>
        <strain evidence="2 3">Q31a</strain>
    </source>
</reference>
<dbReference type="KEGG" id="ahel:Q31a_22310"/>